<reference evidence="2 3" key="1">
    <citation type="submission" date="2023-07" db="EMBL/GenBank/DDBJ databases">
        <title>Genomic Encyclopedia of Type Strains, Phase IV (KMG-IV): sequencing the most valuable type-strain genomes for metagenomic binning, comparative biology and taxonomic classification.</title>
        <authorList>
            <person name="Goeker M."/>
        </authorList>
    </citation>
    <scope>NUCLEOTIDE SEQUENCE [LARGE SCALE GENOMIC DNA]</scope>
    <source>
        <strain evidence="2 3">DSM 22170</strain>
    </source>
</reference>
<organism evidence="2 3">
    <name type="scientific">Paenibacillus hunanensis</name>
    <dbReference type="NCBI Taxonomy" id="539262"/>
    <lineage>
        <taxon>Bacteria</taxon>
        <taxon>Bacillati</taxon>
        <taxon>Bacillota</taxon>
        <taxon>Bacilli</taxon>
        <taxon>Bacillales</taxon>
        <taxon>Paenibacillaceae</taxon>
        <taxon>Paenibacillus</taxon>
    </lineage>
</organism>
<comment type="caution">
    <text evidence="2">The sequence shown here is derived from an EMBL/GenBank/DDBJ whole genome shotgun (WGS) entry which is preliminary data.</text>
</comment>
<gene>
    <name evidence="2" type="ORF">JOC58_000717</name>
</gene>
<keyword evidence="3" id="KW-1185">Reference proteome</keyword>
<feature type="domain" description="DnaJ homologue subfamily C member 28 conserved" evidence="1">
    <location>
        <begin position="31"/>
        <end position="74"/>
    </location>
</feature>
<evidence type="ECO:0000313" key="3">
    <source>
        <dbReference type="Proteomes" id="UP001185028"/>
    </source>
</evidence>
<dbReference type="Pfam" id="PF09350">
    <property type="entry name" value="DJC28_CD"/>
    <property type="match status" value="1"/>
</dbReference>
<dbReference type="InterPro" id="IPR018961">
    <property type="entry name" value="DnaJ_homolog_subfam-C_membr-28"/>
</dbReference>
<dbReference type="PANTHER" id="PTHR39158:SF1">
    <property type="entry name" value="DNAJ HOMOLOG SUBFAMILY C MEMBER 28"/>
    <property type="match status" value="1"/>
</dbReference>
<evidence type="ECO:0000259" key="1">
    <source>
        <dbReference type="Pfam" id="PF09350"/>
    </source>
</evidence>
<evidence type="ECO:0000313" key="2">
    <source>
        <dbReference type="EMBL" id="MDR6242833.1"/>
    </source>
</evidence>
<dbReference type="InterPro" id="IPR052573">
    <property type="entry name" value="DnaJ_C_subfamily_28"/>
</dbReference>
<dbReference type="EMBL" id="JAVDQH010000002">
    <property type="protein sequence ID" value="MDR6242833.1"/>
    <property type="molecule type" value="Genomic_DNA"/>
</dbReference>
<name>A0ABU1IUD1_9BACL</name>
<accession>A0ABU1IUD1</accession>
<proteinExistence type="predicted"/>
<sequence length="137" mass="15527">MNPNDKPSEPLTPKKLGSANHLDDIFNDYVSKGGMDNLKGAGKPLDVPDGDVLNSVLKTANYLPPWLELQKQIRIGMKDLIEQMDHHPNDALTSQWETQIDELNSQIKKYNISVPNPLLQKGFVSIENVKTKYEQWE</sequence>
<protein>
    <recommendedName>
        <fullName evidence="1">DnaJ homologue subfamily C member 28 conserved domain-containing protein</fullName>
    </recommendedName>
</protein>
<dbReference type="PANTHER" id="PTHR39158">
    <property type="entry name" value="OS08G0560600 PROTEIN"/>
    <property type="match status" value="1"/>
</dbReference>
<dbReference type="RefSeq" id="WP_188774312.1">
    <property type="nucleotide sequence ID" value="NZ_BMMB01000002.1"/>
</dbReference>
<dbReference type="Proteomes" id="UP001185028">
    <property type="component" value="Unassembled WGS sequence"/>
</dbReference>